<sequence>MYSADYEAAALQANSETEGAKTDSSSPNRLIKDIASICLWRCCMEFFAAGKTLLSSGQAHLPVSKAAKTPGTQAVIRPHRYKVVQLLYDLWNSIWCWLADHGREIGVLPNKTFKNEEVSACDTKLYETGGYRVNDVTEYLDAHVQSGPGETKTSTGRWDERPPLDEQVQVSLITYYDVCARSSTTRVPWSDLPAVTERDASEEPSRHPGDDDLPDLVPLSDVEDEEEYHVPGKVSTLS</sequence>
<reference evidence="1 2" key="1">
    <citation type="journal article" date="2019" name="Nat. Ecol. Evol.">
        <title>Megaphylogeny resolves global patterns of mushroom evolution.</title>
        <authorList>
            <person name="Varga T."/>
            <person name="Krizsan K."/>
            <person name="Foldi C."/>
            <person name="Dima B."/>
            <person name="Sanchez-Garcia M."/>
            <person name="Sanchez-Ramirez S."/>
            <person name="Szollosi G.J."/>
            <person name="Szarkandi J.G."/>
            <person name="Papp V."/>
            <person name="Albert L."/>
            <person name="Andreopoulos W."/>
            <person name="Angelini C."/>
            <person name="Antonin V."/>
            <person name="Barry K.W."/>
            <person name="Bougher N.L."/>
            <person name="Buchanan P."/>
            <person name="Buyck B."/>
            <person name="Bense V."/>
            <person name="Catcheside P."/>
            <person name="Chovatia M."/>
            <person name="Cooper J."/>
            <person name="Damon W."/>
            <person name="Desjardin D."/>
            <person name="Finy P."/>
            <person name="Geml J."/>
            <person name="Haridas S."/>
            <person name="Hughes K."/>
            <person name="Justo A."/>
            <person name="Karasinski D."/>
            <person name="Kautmanova I."/>
            <person name="Kiss B."/>
            <person name="Kocsube S."/>
            <person name="Kotiranta H."/>
            <person name="LaButti K.M."/>
            <person name="Lechner B.E."/>
            <person name="Liimatainen K."/>
            <person name="Lipzen A."/>
            <person name="Lukacs Z."/>
            <person name="Mihaltcheva S."/>
            <person name="Morgado L.N."/>
            <person name="Niskanen T."/>
            <person name="Noordeloos M.E."/>
            <person name="Ohm R.A."/>
            <person name="Ortiz-Santana B."/>
            <person name="Ovrebo C."/>
            <person name="Racz N."/>
            <person name="Riley R."/>
            <person name="Savchenko A."/>
            <person name="Shiryaev A."/>
            <person name="Soop K."/>
            <person name="Spirin V."/>
            <person name="Szebenyi C."/>
            <person name="Tomsovsky M."/>
            <person name="Tulloss R.E."/>
            <person name="Uehling J."/>
            <person name="Grigoriev I.V."/>
            <person name="Vagvolgyi C."/>
            <person name="Papp T."/>
            <person name="Martin F.M."/>
            <person name="Miettinen O."/>
            <person name="Hibbett D.S."/>
            <person name="Nagy L.G."/>
        </authorList>
    </citation>
    <scope>NUCLEOTIDE SEQUENCE [LARGE SCALE GENOMIC DNA]</scope>
    <source>
        <strain evidence="1 2">NL-1719</strain>
    </source>
</reference>
<gene>
    <name evidence="1" type="ORF">BDN72DRAFT_861192</name>
</gene>
<keyword evidence="2" id="KW-1185">Reference proteome</keyword>
<protein>
    <submittedName>
        <fullName evidence="1">Uncharacterized protein</fullName>
    </submittedName>
</protein>
<accession>A0ACD3AG95</accession>
<proteinExistence type="predicted"/>
<dbReference type="Proteomes" id="UP000308600">
    <property type="component" value="Unassembled WGS sequence"/>
</dbReference>
<evidence type="ECO:0000313" key="2">
    <source>
        <dbReference type="Proteomes" id="UP000308600"/>
    </source>
</evidence>
<evidence type="ECO:0000313" key="1">
    <source>
        <dbReference type="EMBL" id="TFK64680.1"/>
    </source>
</evidence>
<name>A0ACD3AG95_9AGAR</name>
<organism evidence="1 2">
    <name type="scientific">Pluteus cervinus</name>
    <dbReference type="NCBI Taxonomy" id="181527"/>
    <lineage>
        <taxon>Eukaryota</taxon>
        <taxon>Fungi</taxon>
        <taxon>Dikarya</taxon>
        <taxon>Basidiomycota</taxon>
        <taxon>Agaricomycotina</taxon>
        <taxon>Agaricomycetes</taxon>
        <taxon>Agaricomycetidae</taxon>
        <taxon>Agaricales</taxon>
        <taxon>Pluteineae</taxon>
        <taxon>Pluteaceae</taxon>
        <taxon>Pluteus</taxon>
    </lineage>
</organism>
<dbReference type="EMBL" id="ML208465">
    <property type="protein sequence ID" value="TFK64680.1"/>
    <property type="molecule type" value="Genomic_DNA"/>
</dbReference>